<dbReference type="NCBIfam" id="NF033205">
    <property type="entry name" value="IPExxxVDY"/>
    <property type="match status" value="1"/>
</dbReference>
<evidence type="ECO:0000313" key="2">
    <source>
        <dbReference type="Proteomes" id="UP000620064"/>
    </source>
</evidence>
<organism evidence="1 2">
    <name type="scientific">Cloacibacterium rupense</name>
    <dbReference type="NCBI Taxonomy" id="517423"/>
    <lineage>
        <taxon>Bacteria</taxon>
        <taxon>Pseudomonadati</taxon>
        <taxon>Bacteroidota</taxon>
        <taxon>Flavobacteriia</taxon>
        <taxon>Flavobacteriales</taxon>
        <taxon>Weeksellaceae</taxon>
    </lineage>
</organism>
<dbReference type="EMBL" id="BMLV01000005">
    <property type="protein sequence ID" value="GGP05564.1"/>
    <property type="molecule type" value="Genomic_DNA"/>
</dbReference>
<dbReference type="Proteomes" id="UP000620064">
    <property type="component" value="Unassembled WGS sequence"/>
</dbReference>
<evidence type="ECO:0000313" key="1">
    <source>
        <dbReference type="EMBL" id="GGP05564.1"/>
    </source>
</evidence>
<sequence length="150" mass="18016">MSKKILLELEDDEPINIGFIRQAKRLPDYEIFFEINKINSLNFCRIEDLKYKKFSFSKFEAYHLETKTCYQIIANKSTPKRKKTSNELFSQAEEIKFLMPKNRDVDFIIYAKDSFADFSLILLPENILFQIQDFSLHPKTELYKLLQYYE</sequence>
<dbReference type="InterPro" id="IPR047690">
    <property type="entry name" value="IPExxxVDY_fam"/>
</dbReference>
<proteinExistence type="predicted"/>
<evidence type="ECO:0008006" key="3">
    <source>
        <dbReference type="Google" id="ProtNLM"/>
    </source>
</evidence>
<accession>A0ABQ2NNB7</accession>
<name>A0ABQ2NNB7_9FLAO</name>
<gene>
    <name evidence="1" type="ORF">GCM10010992_22150</name>
</gene>
<protein>
    <recommendedName>
        <fullName evidence="3">IPExxxVDY family protein</fullName>
    </recommendedName>
</protein>
<reference evidence="2" key="1">
    <citation type="journal article" date="2019" name="Int. J. Syst. Evol. Microbiol.">
        <title>The Global Catalogue of Microorganisms (GCM) 10K type strain sequencing project: providing services to taxonomists for standard genome sequencing and annotation.</title>
        <authorList>
            <consortium name="The Broad Institute Genomics Platform"/>
            <consortium name="The Broad Institute Genome Sequencing Center for Infectious Disease"/>
            <person name="Wu L."/>
            <person name="Ma J."/>
        </authorList>
    </citation>
    <scope>NUCLEOTIDE SEQUENCE [LARGE SCALE GENOMIC DNA]</scope>
    <source>
        <strain evidence="2">CGMCC 1.7656</strain>
    </source>
</reference>
<dbReference type="RefSeq" id="WP_188618192.1">
    <property type="nucleotide sequence ID" value="NZ_BMLV01000005.1"/>
</dbReference>
<keyword evidence="2" id="KW-1185">Reference proteome</keyword>
<comment type="caution">
    <text evidence="1">The sequence shown here is derived from an EMBL/GenBank/DDBJ whole genome shotgun (WGS) entry which is preliminary data.</text>
</comment>